<reference evidence="1" key="2">
    <citation type="journal article" date="2022" name="New Phytol.">
        <title>Evolutionary transition to the ectomycorrhizal habit in the genomes of a hyperdiverse lineage of mushroom-forming fungi.</title>
        <authorList>
            <person name="Looney B."/>
            <person name="Miyauchi S."/>
            <person name="Morin E."/>
            <person name="Drula E."/>
            <person name="Courty P.E."/>
            <person name="Kohler A."/>
            <person name="Kuo A."/>
            <person name="LaButti K."/>
            <person name="Pangilinan J."/>
            <person name="Lipzen A."/>
            <person name="Riley R."/>
            <person name="Andreopoulos W."/>
            <person name="He G."/>
            <person name="Johnson J."/>
            <person name="Nolan M."/>
            <person name="Tritt A."/>
            <person name="Barry K.W."/>
            <person name="Grigoriev I.V."/>
            <person name="Nagy L.G."/>
            <person name="Hibbett D."/>
            <person name="Henrissat B."/>
            <person name="Matheny P.B."/>
            <person name="Labbe J."/>
            <person name="Martin F.M."/>
        </authorList>
    </citation>
    <scope>NUCLEOTIDE SEQUENCE</scope>
    <source>
        <strain evidence="1">EC-137</strain>
    </source>
</reference>
<name>A0ACB8QMD0_9AGAM</name>
<comment type="caution">
    <text evidence="1">The sequence shown here is derived from an EMBL/GenBank/DDBJ whole genome shotgun (WGS) entry which is preliminary data.</text>
</comment>
<evidence type="ECO:0000313" key="2">
    <source>
        <dbReference type="Proteomes" id="UP000814128"/>
    </source>
</evidence>
<organism evidence="1 2">
    <name type="scientific">Vararia minispora EC-137</name>
    <dbReference type="NCBI Taxonomy" id="1314806"/>
    <lineage>
        <taxon>Eukaryota</taxon>
        <taxon>Fungi</taxon>
        <taxon>Dikarya</taxon>
        <taxon>Basidiomycota</taxon>
        <taxon>Agaricomycotina</taxon>
        <taxon>Agaricomycetes</taxon>
        <taxon>Russulales</taxon>
        <taxon>Lachnocladiaceae</taxon>
        <taxon>Vararia</taxon>
    </lineage>
</organism>
<accession>A0ACB8QMD0</accession>
<dbReference type="EMBL" id="MU273544">
    <property type="protein sequence ID" value="KAI0032496.1"/>
    <property type="molecule type" value="Genomic_DNA"/>
</dbReference>
<gene>
    <name evidence="1" type="ORF">K488DRAFT_49795</name>
</gene>
<sequence>LTITGVTFLGDMTLPRRSMYPSQLKSSQSRRSSMSFEEVSLADYFLGLTKHIPQLELYTHVAKDIQLWLEHSKEIYRQAEEEAARVPPTLFREYVEADEDVKEEVLHQLKLIRTNCRLNAKSQWYEWRMQWTEQLLATAEEGFSALTEDANKLEGIIKEAQAMLPSLREENTQLKKELEEEQAMVAEIESSDPNYLNELMAEITEQESVLKSFREDVSENNAKREELDEKLAAAEAEKQQELGKIAELRRRLDIGSGSLQQKVAKLQGELAALEEMHLWRTVKIKPDIFHLVYADWLDVRIPCIKYKPQATSIQISLALDARSRFKDDFPALTEATITIPKLFFSSLRREVKTKDIVHMLGDFWSGCAGIRKQLRFLAIKYPLEVILISDSEDGYPGLRATVSVLLHTVRAKIFVSFDFDGETLLDWPMSIHSMRCNIRKAYGQGFDAEAIQENIVKRIEQATPDDNHGCILDACIDATATFDGES</sequence>
<feature type="non-terminal residue" evidence="1">
    <location>
        <position position="1"/>
    </location>
</feature>
<protein>
    <submittedName>
        <fullName evidence="1">Spc7 kinetochore protein-domain-containing protein</fullName>
    </submittedName>
</protein>
<reference evidence="1" key="1">
    <citation type="submission" date="2021-02" db="EMBL/GenBank/DDBJ databases">
        <authorList>
            <consortium name="DOE Joint Genome Institute"/>
            <person name="Ahrendt S."/>
            <person name="Looney B.P."/>
            <person name="Miyauchi S."/>
            <person name="Morin E."/>
            <person name="Drula E."/>
            <person name="Courty P.E."/>
            <person name="Chicoki N."/>
            <person name="Fauchery L."/>
            <person name="Kohler A."/>
            <person name="Kuo A."/>
            <person name="Labutti K."/>
            <person name="Pangilinan J."/>
            <person name="Lipzen A."/>
            <person name="Riley R."/>
            <person name="Andreopoulos W."/>
            <person name="He G."/>
            <person name="Johnson J."/>
            <person name="Barry K.W."/>
            <person name="Grigoriev I.V."/>
            <person name="Nagy L."/>
            <person name="Hibbett D."/>
            <person name="Henrissat B."/>
            <person name="Matheny P.B."/>
            <person name="Labbe J."/>
            <person name="Martin F."/>
        </authorList>
    </citation>
    <scope>NUCLEOTIDE SEQUENCE</scope>
    <source>
        <strain evidence="1">EC-137</strain>
    </source>
</reference>
<dbReference type="Proteomes" id="UP000814128">
    <property type="component" value="Unassembled WGS sequence"/>
</dbReference>
<proteinExistence type="predicted"/>
<evidence type="ECO:0000313" key="1">
    <source>
        <dbReference type="EMBL" id="KAI0032496.1"/>
    </source>
</evidence>
<keyword evidence="2" id="KW-1185">Reference proteome</keyword>